<dbReference type="Proteomes" id="UP000756132">
    <property type="component" value="Chromosome 2"/>
</dbReference>
<sequence length="829" mass="91641">MLGEDLLPAALTTTLKTHNPPDSLSKLSPPDNLHNIGDIHIANMAPKKRRESSPSAPSTNKKARTTTSTTNNAADEGAPTTGTAPPPPAPAVAPAATAATSTMPDNVALGAEDDPVVRTFGNLLEGSQHPFEEGNTEQRDTLVQRYRARRDLADMSARPEGYEFTLRLYGHDPQAVALLSPPHLAAIRDANGRWRRITRVPALHGQQPYTTQWYNQYLRDSNLPSWFFSGSHMEMMDLPQEAEDLGIAHDATEPRTSEHYLEVRYPHTPQVPDAGDHGRQGAFLYQLSEEEQLRLARMFPATNFLGNDRRVIVWPSGRITVHHDPSSLGLPQIVSELVGWIDSAVHASYVLEPRANNGSASTSIPPRNDLRRLETIENARANRAVLNPRGPCHGDGTFEYLTEIDEINAQILEFNDAHHAAQCIANGALRRGLQPGTSPVLVRWSPNTVNGYLNPPVQPPGDGEWYYLSPESQNLATINFGDQAWAAPHLAGNHNPTAEDIWRVRLHHNRLVALGGDPLADPTGSVDIVWVPDAPTTTNNGGVTVLSDDEFDDLDPVDGVEVDRGFGIDPVTGLAHWPPNDGTPAHDQTAHDDRGQYQTRMVGKKNFIKKITLDVARARPTVDTHGEANGNVPQPHRTWIYLKGGRWERWKGSHELDAPGGWEDIKLVEKLNRWAEQTRIRQDWRQKRPDSRERYTSEQKKWVWELVRDKKESYRTIAKAFNKAFGLKGTLQRDESGINSLVSRLKADEAKWAAGVKVRWKDETKEKTKDAEGGKEDDEGGKAEQETSGDGTADTEQAEQGGENEDGGDGSGQQQGHEPGESPDVELDE</sequence>
<evidence type="ECO:0000313" key="2">
    <source>
        <dbReference type="EMBL" id="UJO13206.1"/>
    </source>
</evidence>
<feature type="compositionally biased region" description="Low complexity" evidence="1">
    <location>
        <begin position="13"/>
        <end position="33"/>
    </location>
</feature>
<feature type="compositionally biased region" description="Basic and acidic residues" evidence="1">
    <location>
        <begin position="762"/>
        <end position="785"/>
    </location>
</feature>
<reference evidence="2" key="1">
    <citation type="submission" date="2021-12" db="EMBL/GenBank/DDBJ databases">
        <authorList>
            <person name="Zaccaron A."/>
            <person name="Stergiopoulos I."/>
        </authorList>
    </citation>
    <scope>NUCLEOTIDE SEQUENCE</scope>
    <source>
        <strain evidence="2">Race5_Kim</strain>
    </source>
</reference>
<feature type="region of interest" description="Disordered" evidence="1">
    <location>
        <begin position="762"/>
        <end position="829"/>
    </location>
</feature>
<organism evidence="2 3">
    <name type="scientific">Passalora fulva</name>
    <name type="common">Tomato leaf mold</name>
    <name type="synonym">Cladosporium fulvum</name>
    <dbReference type="NCBI Taxonomy" id="5499"/>
    <lineage>
        <taxon>Eukaryota</taxon>
        <taxon>Fungi</taxon>
        <taxon>Dikarya</taxon>
        <taxon>Ascomycota</taxon>
        <taxon>Pezizomycotina</taxon>
        <taxon>Dothideomycetes</taxon>
        <taxon>Dothideomycetidae</taxon>
        <taxon>Mycosphaerellales</taxon>
        <taxon>Mycosphaerellaceae</taxon>
        <taxon>Fulvia</taxon>
    </lineage>
</organism>
<dbReference type="RefSeq" id="XP_047757572.1">
    <property type="nucleotide sequence ID" value="XM_047902817.1"/>
</dbReference>
<dbReference type="GeneID" id="71983547"/>
<dbReference type="OrthoDB" id="3650051at2759"/>
<evidence type="ECO:0000256" key="1">
    <source>
        <dbReference type="SAM" id="MobiDB-lite"/>
    </source>
</evidence>
<accession>A0A9Q8L942</accession>
<evidence type="ECO:0000313" key="3">
    <source>
        <dbReference type="Proteomes" id="UP000756132"/>
    </source>
</evidence>
<dbReference type="KEGG" id="ffu:CLAFUR5_03669"/>
<gene>
    <name evidence="2" type="ORF">CLAFUR5_03669</name>
</gene>
<proteinExistence type="predicted"/>
<reference evidence="2" key="2">
    <citation type="journal article" date="2022" name="Microb. Genom.">
        <title>A chromosome-scale genome assembly of the tomato pathogen Cladosporium fulvum reveals a compartmentalized genome architecture and the presence of a dispensable chromosome.</title>
        <authorList>
            <person name="Zaccaron A.Z."/>
            <person name="Chen L.H."/>
            <person name="Samaras A."/>
            <person name="Stergiopoulos I."/>
        </authorList>
    </citation>
    <scope>NUCLEOTIDE SEQUENCE</scope>
    <source>
        <strain evidence="2">Race5_Kim</strain>
    </source>
</reference>
<protein>
    <submittedName>
        <fullName evidence="2">Uncharacterized protein</fullName>
    </submittedName>
</protein>
<name>A0A9Q8L942_PASFU</name>
<feature type="region of interest" description="Disordered" evidence="1">
    <location>
        <begin position="13"/>
        <end position="99"/>
    </location>
</feature>
<dbReference type="AlphaFoldDB" id="A0A9Q8L942"/>
<dbReference type="EMBL" id="CP090164">
    <property type="protein sequence ID" value="UJO13206.1"/>
    <property type="molecule type" value="Genomic_DNA"/>
</dbReference>
<keyword evidence="3" id="KW-1185">Reference proteome</keyword>
<feature type="compositionally biased region" description="Low complexity" evidence="1">
    <location>
        <begin position="65"/>
        <end position="83"/>
    </location>
</feature>